<keyword evidence="2" id="KW-1185">Reference proteome</keyword>
<proteinExistence type="predicted"/>
<dbReference type="EMBL" id="MU394443">
    <property type="protein sequence ID" value="KAI6080454.1"/>
    <property type="molecule type" value="Genomic_DNA"/>
</dbReference>
<evidence type="ECO:0000313" key="1">
    <source>
        <dbReference type="EMBL" id="KAI6080454.1"/>
    </source>
</evidence>
<comment type="caution">
    <text evidence="1">The sequence shown here is derived from an EMBL/GenBank/DDBJ whole genome shotgun (WGS) entry which is preliminary data.</text>
</comment>
<organism evidence="1 2">
    <name type="scientific">Hypoxylon rubiginosum</name>
    <dbReference type="NCBI Taxonomy" id="110542"/>
    <lineage>
        <taxon>Eukaryota</taxon>
        <taxon>Fungi</taxon>
        <taxon>Dikarya</taxon>
        <taxon>Ascomycota</taxon>
        <taxon>Pezizomycotina</taxon>
        <taxon>Sordariomycetes</taxon>
        <taxon>Xylariomycetidae</taxon>
        <taxon>Xylariales</taxon>
        <taxon>Hypoxylaceae</taxon>
        <taxon>Hypoxylon</taxon>
    </lineage>
</organism>
<reference evidence="1 2" key="1">
    <citation type="journal article" date="2022" name="New Phytol.">
        <title>Ecological generalism drives hyperdiversity of secondary metabolite gene clusters in xylarialean endophytes.</title>
        <authorList>
            <person name="Franco M.E.E."/>
            <person name="Wisecaver J.H."/>
            <person name="Arnold A.E."/>
            <person name="Ju Y.M."/>
            <person name="Slot J.C."/>
            <person name="Ahrendt S."/>
            <person name="Moore L.P."/>
            <person name="Eastman K.E."/>
            <person name="Scott K."/>
            <person name="Konkel Z."/>
            <person name="Mondo S.J."/>
            <person name="Kuo A."/>
            <person name="Hayes R.D."/>
            <person name="Haridas S."/>
            <person name="Andreopoulos B."/>
            <person name="Riley R."/>
            <person name="LaButti K."/>
            <person name="Pangilinan J."/>
            <person name="Lipzen A."/>
            <person name="Amirebrahimi M."/>
            <person name="Yan J."/>
            <person name="Adam C."/>
            <person name="Keymanesh K."/>
            <person name="Ng V."/>
            <person name="Louie K."/>
            <person name="Northen T."/>
            <person name="Drula E."/>
            <person name="Henrissat B."/>
            <person name="Hsieh H.M."/>
            <person name="Youens-Clark K."/>
            <person name="Lutzoni F."/>
            <person name="Miadlikowska J."/>
            <person name="Eastwood D.C."/>
            <person name="Hamelin R.C."/>
            <person name="Grigoriev I.V."/>
            <person name="U'Ren J.M."/>
        </authorList>
    </citation>
    <scope>NUCLEOTIDE SEQUENCE [LARGE SCALE GENOMIC DNA]</scope>
    <source>
        <strain evidence="1 2">ER1909</strain>
    </source>
</reference>
<accession>A0ACC0CJ52</accession>
<sequence>MAPLATKVQRAVAAVPFLFITAWAWREMDLDRVVVMQQPYVDSGIIAWEGLDKVSILDHFHNVDFFDQIWRGTMATFSASSFGYDKVAWWQVFSFLIDLGPVYAIWILESRRAGSAWTPVFIPTLFTFAAQLLGIGPVAPVFYFLSFAFGPTASDLARTSARGRKIGHQESGLLLPIILTFHTCEVFAMFLAPDLATRHYWTWAWQLTPVWIGVSNFLLSRLASPLLPKSGVLTSPKSVLVVLGLISAGTWAYTLSSAPFSLSTIFIPVAGTQTEYVAHVRKVFQTDHLGAFVSSFLWLTYSFLDLSVAGLLSTTSLFLNFALLPVVGAAAGPGAAFTLGWYLRERALSSAKN</sequence>
<name>A0ACC0CJ52_9PEZI</name>
<gene>
    <name evidence="1" type="ORF">F4821DRAFT_251517</name>
</gene>
<dbReference type="Proteomes" id="UP001497680">
    <property type="component" value="Unassembled WGS sequence"/>
</dbReference>
<evidence type="ECO:0000313" key="2">
    <source>
        <dbReference type="Proteomes" id="UP001497680"/>
    </source>
</evidence>
<protein>
    <submittedName>
        <fullName evidence="1">Uncharacterized protein</fullName>
    </submittedName>
</protein>